<reference evidence="1 2" key="1">
    <citation type="submission" date="2013-04" db="EMBL/GenBank/DDBJ databases">
        <title>Oceanicola sp. 22II1-22F33 Genome Sequencing.</title>
        <authorList>
            <person name="Lai Q."/>
            <person name="Li G."/>
            <person name="Shao Z."/>
        </authorList>
    </citation>
    <scope>NUCLEOTIDE SEQUENCE [LARGE SCALE GENOMIC DNA]</scope>
    <source>
        <strain evidence="1 2">22II1-22F33</strain>
    </source>
</reference>
<protein>
    <submittedName>
        <fullName evidence="1">Uncharacterized protein</fullName>
    </submittedName>
</protein>
<comment type="caution">
    <text evidence="1">The sequence shown here is derived from an EMBL/GenBank/DDBJ whole genome shotgun (WGS) entry which is preliminary data.</text>
</comment>
<organism evidence="1 2">
    <name type="scientific">Marinibacterium profundimaris</name>
    <dbReference type="NCBI Taxonomy" id="1679460"/>
    <lineage>
        <taxon>Bacteria</taxon>
        <taxon>Pseudomonadati</taxon>
        <taxon>Pseudomonadota</taxon>
        <taxon>Alphaproteobacteria</taxon>
        <taxon>Rhodobacterales</taxon>
        <taxon>Paracoccaceae</taxon>
        <taxon>Marinibacterium</taxon>
    </lineage>
</organism>
<sequence length="130" mass="13767">MSEVGGKYLFGTWLSATEIANLAICTDVSERGDPWTAEAKDAVYKLLKPTISPHISSQSRGGAGPTRSLDQAYQLLLLDLATHGMDAPAAVMRKLLTIWALGAFGKNASLAGLDDGQLLNAILNELGLLL</sequence>
<dbReference type="EMBL" id="AQQR01000002">
    <property type="protein sequence ID" value="OWU75593.1"/>
    <property type="molecule type" value="Genomic_DNA"/>
</dbReference>
<proteinExistence type="predicted"/>
<accession>A0A225NMF9</accession>
<dbReference type="OrthoDB" id="7860647at2"/>
<evidence type="ECO:0000313" key="2">
    <source>
        <dbReference type="Proteomes" id="UP000215377"/>
    </source>
</evidence>
<name>A0A225NMF9_9RHOB</name>
<evidence type="ECO:0000313" key="1">
    <source>
        <dbReference type="EMBL" id="OWU75593.1"/>
    </source>
</evidence>
<dbReference type="Proteomes" id="UP000215377">
    <property type="component" value="Unassembled WGS sequence"/>
</dbReference>
<dbReference type="RefSeq" id="WP_088648747.1">
    <property type="nucleotide sequence ID" value="NZ_AQQR01000002.1"/>
</dbReference>
<keyword evidence="2" id="KW-1185">Reference proteome</keyword>
<dbReference type="AlphaFoldDB" id="A0A225NMF9"/>
<gene>
    <name evidence="1" type="ORF">ATO3_05035</name>
</gene>